<dbReference type="CDD" id="cd15718">
    <property type="entry name" value="FYVE_WDFY1_like"/>
    <property type="match status" value="1"/>
</dbReference>
<dbReference type="PROSITE" id="PS50294">
    <property type="entry name" value="WD_REPEATS_REGION"/>
    <property type="match status" value="3"/>
</dbReference>
<keyword evidence="5" id="KW-0862">Zinc</keyword>
<feature type="repeat" description="WD" evidence="7">
    <location>
        <begin position="198"/>
        <end position="231"/>
    </location>
</feature>
<proteinExistence type="predicted"/>
<feature type="repeat" description="WD" evidence="7">
    <location>
        <begin position="365"/>
        <end position="399"/>
    </location>
</feature>
<evidence type="ECO:0000256" key="2">
    <source>
        <dbReference type="ARBA" id="ARBA00022723"/>
    </source>
</evidence>
<reference evidence="11" key="1">
    <citation type="journal article" date="2020" name="PLoS Negl. Trop. Dis.">
        <title>High-quality nuclear genome for Sarcoptes scabiei-A critical resource for a neglected parasite.</title>
        <authorList>
            <person name="Korhonen P.K."/>
            <person name="Gasser R.B."/>
            <person name="Ma G."/>
            <person name="Wang T."/>
            <person name="Stroehlein A.J."/>
            <person name="Young N.D."/>
            <person name="Ang C.S."/>
            <person name="Fernando D.D."/>
            <person name="Lu H.C."/>
            <person name="Taylor S."/>
            <person name="Reynolds S.L."/>
            <person name="Mofiz E."/>
            <person name="Najaraj S.H."/>
            <person name="Gowda H."/>
            <person name="Madugundu A."/>
            <person name="Renuse S."/>
            <person name="Holt D."/>
            <person name="Pandey A."/>
            <person name="Papenfuss A.T."/>
            <person name="Fischer K."/>
        </authorList>
    </citation>
    <scope>NUCLEOTIDE SEQUENCE [LARGE SCALE GENOMIC DNA]</scope>
</reference>
<dbReference type="InterPro" id="IPR013083">
    <property type="entry name" value="Znf_RING/FYVE/PHD"/>
</dbReference>
<dbReference type="InterPro" id="IPR011011">
    <property type="entry name" value="Znf_FYVE_PHD"/>
</dbReference>
<keyword evidence="1 7" id="KW-0853">WD repeat</keyword>
<dbReference type="Proteomes" id="UP000070412">
    <property type="component" value="Unassembled WGS sequence"/>
</dbReference>
<evidence type="ECO:0000256" key="5">
    <source>
        <dbReference type="ARBA" id="ARBA00022833"/>
    </source>
</evidence>
<keyword evidence="3" id="KW-0677">Repeat</keyword>
<dbReference type="InterPro" id="IPR000306">
    <property type="entry name" value="Znf_FYVE"/>
</dbReference>
<evidence type="ECO:0000313" key="9">
    <source>
        <dbReference type="EMBL" id="KAF7490611.1"/>
    </source>
</evidence>
<protein>
    <submittedName>
        <fullName evidence="9">WD repeat and FYVE domain-containing protein 2</fullName>
    </submittedName>
</protein>
<dbReference type="Pfam" id="PF00400">
    <property type="entry name" value="WD40"/>
    <property type="match status" value="4"/>
</dbReference>
<keyword evidence="2" id="KW-0479">Metal-binding</keyword>
<dbReference type="InterPro" id="IPR017455">
    <property type="entry name" value="Znf_FYVE-rel"/>
</dbReference>
<dbReference type="GO" id="GO:0008270">
    <property type="term" value="F:zinc ion binding"/>
    <property type="evidence" value="ECO:0007669"/>
    <property type="project" value="UniProtKB-KW"/>
</dbReference>
<keyword evidence="11" id="KW-1185">Reference proteome</keyword>
<evidence type="ECO:0000256" key="1">
    <source>
        <dbReference type="ARBA" id="ARBA00022574"/>
    </source>
</evidence>
<dbReference type="InterPro" id="IPR015943">
    <property type="entry name" value="WD40/YVTN_repeat-like_dom_sf"/>
</dbReference>
<dbReference type="PROSITE" id="PS00678">
    <property type="entry name" value="WD_REPEATS_1"/>
    <property type="match status" value="2"/>
</dbReference>
<dbReference type="Gene3D" id="2.130.10.10">
    <property type="entry name" value="YVTN repeat-like/Quinoprotein amine dehydrogenase"/>
    <property type="match status" value="2"/>
</dbReference>
<dbReference type="InterPro" id="IPR019775">
    <property type="entry name" value="WD40_repeat_CS"/>
</dbReference>
<dbReference type="EnsemblMetazoa" id="SSS_4747s_mrna">
    <property type="protein sequence ID" value="KAF7490611.1"/>
    <property type="gene ID" value="SSS_4747"/>
</dbReference>
<dbReference type="SUPFAM" id="SSF50978">
    <property type="entry name" value="WD40 repeat-like"/>
    <property type="match status" value="1"/>
</dbReference>
<evidence type="ECO:0000256" key="4">
    <source>
        <dbReference type="ARBA" id="ARBA00022771"/>
    </source>
</evidence>
<dbReference type="InterPro" id="IPR001680">
    <property type="entry name" value="WD40_rpt"/>
</dbReference>
<dbReference type="Pfam" id="PF01363">
    <property type="entry name" value="FYVE"/>
    <property type="match status" value="1"/>
</dbReference>
<evidence type="ECO:0000313" key="11">
    <source>
        <dbReference type="Proteomes" id="UP000070412"/>
    </source>
</evidence>
<gene>
    <name evidence="9" type="ORF">SSS_4747</name>
</gene>
<dbReference type="PANTHER" id="PTHR46189:SF1">
    <property type="entry name" value="LD41958P"/>
    <property type="match status" value="1"/>
</dbReference>
<feature type="repeat" description="WD" evidence="7">
    <location>
        <begin position="241"/>
        <end position="275"/>
    </location>
</feature>
<dbReference type="InterPro" id="IPR036322">
    <property type="entry name" value="WD40_repeat_dom_sf"/>
</dbReference>
<keyword evidence="4 6" id="KW-0863">Zinc-finger</keyword>
<reference evidence="9" key="2">
    <citation type="submission" date="2020-01" db="EMBL/GenBank/DDBJ databases">
        <authorList>
            <person name="Korhonen P.K.K."/>
            <person name="Guangxu M.G."/>
            <person name="Wang T.W."/>
            <person name="Stroehlein A.J.S."/>
            <person name="Young N.D."/>
            <person name="Ang C.-S.A."/>
            <person name="Fernando D.W.F."/>
            <person name="Lu H.L."/>
            <person name="Taylor S.T."/>
            <person name="Ehtesham M.E.M."/>
            <person name="Najaraj S.H.N."/>
            <person name="Harsha G.H.G."/>
            <person name="Madugundu A.M."/>
            <person name="Renuse S.R."/>
            <person name="Holt D.H."/>
            <person name="Pandey A.P."/>
            <person name="Papenfuss A.P."/>
            <person name="Gasser R.B.G."/>
            <person name="Fischer K.F."/>
        </authorList>
    </citation>
    <scope>NUCLEOTIDE SEQUENCE</scope>
    <source>
        <strain evidence="9">SSS_KF_BRIS2020</strain>
    </source>
</reference>
<dbReference type="SUPFAM" id="SSF57903">
    <property type="entry name" value="FYVE/PHD zinc finger"/>
    <property type="match status" value="1"/>
</dbReference>
<name>A0A834R8A0_SARSC</name>
<dbReference type="OrthoDB" id="63070at2759"/>
<dbReference type="FunFam" id="3.30.40.10:FF:000105">
    <property type="entry name" value="WD repeat and FYVE domain-containing protein 2"/>
    <property type="match status" value="1"/>
</dbReference>
<organism evidence="9">
    <name type="scientific">Sarcoptes scabiei</name>
    <name type="common">Itch mite</name>
    <name type="synonym">Acarus scabiei</name>
    <dbReference type="NCBI Taxonomy" id="52283"/>
    <lineage>
        <taxon>Eukaryota</taxon>
        <taxon>Metazoa</taxon>
        <taxon>Ecdysozoa</taxon>
        <taxon>Arthropoda</taxon>
        <taxon>Chelicerata</taxon>
        <taxon>Arachnida</taxon>
        <taxon>Acari</taxon>
        <taxon>Acariformes</taxon>
        <taxon>Sarcoptiformes</taxon>
        <taxon>Astigmata</taxon>
        <taxon>Psoroptidia</taxon>
        <taxon>Sarcoptoidea</taxon>
        <taxon>Sarcoptidae</taxon>
        <taxon>Sarcoptinae</taxon>
        <taxon>Sarcoptes</taxon>
    </lineage>
</organism>
<evidence type="ECO:0000256" key="7">
    <source>
        <dbReference type="PROSITE-ProRule" id="PRU00221"/>
    </source>
</evidence>
<reference evidence="10" key="3">
    <citation type="submission" date="2022-06" db="UniProtKB">
        <authorList>
            <consortium name="EnsemblMetazoa"/>
        </authorList>
    </citation>
    <scope>IDENTIFICATION</scope>
</reference>
<dbReference type="PROSITE" id="PS50082">
    <property type="entry name" value="WD_REPEATS_2"/>
    <property type="match status" value="4"/>
</dbReference>
<dbReference type="PANTHER" id="PTHR46189">
    <property type="entry name" value="LD41958P"/>
    <property type="match status" value="1"/>
</dbReference>
<dbReference type="EMBL" id="WVUK01000062">
    <property type="protein sequence ID" value="KAF7490611.1"/>
    <property type="molecule type" value="Genomic_DNA"/>
</dbReference>
<evidence type="ECO:0000256" key="3">
    <source>
        <dbReference type="ARBA" id="ARBA00022737"/>
    </source>
</evidence>
<sequence length="406" mass="46745">MSTEIKSFYQKTNQAKMQLLSRLEQHQDVVNAAAIIPGHDGVISVSEDKTLKIWLKRDTGTYWPSVSHVLPSPISSMDYNHQTKRLFVGLENGYISEFSLSEDFNRIKLIKNYAAHQNKIKALLFSLDTEWLLSIGRDKYFIWHCSERGQRLGAYFCQHICTALQFDHQSKNAFIGDSNGHIEMIKLENNTYKPITTLKGHLASVRCLAWDSVNQLLFSGGADKVIICWDIGGKKGTVYELQGHQNAITSLYFSNINRQLISSSEDYMIITWDMSCQRKETPEWIESDFCQRCQRPFFWNIKAMYNQKTLGYRQHHCRLCGKAICDDCSSNRSTLPRYGYEFPVRVCNDCFVTITEADRVSLAKFYDSKHCITHMNIDEAHQLMVTSGFDRVIKLWDISGLFNNGS</sequence>
<evidence type="ECO:0000313" key="10">
    <source>
        <dbReference type="EnsemblMetazoa" id="KAF7490611.1"/>
    </source>
</evidence>
<dbReference type="PROSITE" id="PS50178">
    <property type="entry name" value="ZF_FYVE"/>
    <property type="match status" value="1"/>
</dbReference>
<dbReference type="InterPro" id="IPR042234">
    <property type="entry name" value="WDFY1/WDFY2"/>
</dbReference>
<dbReference type="GO" id="GO:0005769">
    <property type="term" value="C:early endosome"/>
    <property type="evidence" value="ECO:0007669"/>
    <property type="project" value="TreeGrafter"/>
</dbReference>
<dbReference type="AlphaFoldDB" id="A0A834R8A0"/>
<dbReference type="SMART" id="SM00320">
    <property type="entry name" value="WD40"/>
    <property type="match status" value="6"/>
</dbReference>
<accession>A0A834R8A0</accession>
<feature type="domain" description="FYVE-type" evidence="8">
    <location>
        <begin position="284"/>
        <end position="355"/>
    </location>
</feature>
<dbReference type="Gene3D" id="3.30.40.10">
    <property type="entry name" value="Zinc/RING finger domain, C3HC4 (zinc finger)"/>
    <property type="match status" value="1"/>
</dbReference>
<dbReference type="SMART" id="SM00064">
    <property type="entry name" value="FYVE"/>
    <property type="match status" value="1"/>
</dbReference>
<evidence type="ECO:0000256" key="6">
    <source>
        <dbReference type="PROSITE-ProRule" id="PRU00091"/>
    </source>
</evidence>
<evidence type="ECO:0000259" key="8">
    <source>
        <dbReference type="PROSITE" id="PS50178"/>
    </source>
</evidence>
<feature type="repeat" description="WD" evidence="7">
    <location>
        <begin position="23"/>
        <end position="54"/>
    </location>
</feature>